<gene>
    <name evidence="2" type="ORF">BDW59DRAFT_121923</name>
</gene>
<protein>
    <recommendedName>
        <fullName evidence="4">Myb-like domain-containing protein</fullName>
    </recommendedName>
</protein>
<feature type="compositionally biased region" description="Basic and acidic residues" evidence="1">
    <location>
        <begin position="166"/>
        <end position="183"/>
    </location>
</feature>
<keyword evidence="3" id="KW-1185">Reference proteome</keyword>
<organism evidence="2 3">
    <name type="scientific">Aspergillus cavernicola</name>
    <dbReference type="NCBI Taxonomy" id="176166"/>
    <lineage>
        <taxon>Eukaryota</taxon>
        <taxon>Fungi</taxon>
        <taxon>Dikarya</taxon>
        <taxon>Ascomycota</taxon>
        <taxon>Pezizomycotina</taxon>
        <taxon>Eurotiomycetes</taxon>
        <taxon>Eurotiomycetidae</taxon>
        <taxon>Eurotiales</taxon>
        <taxon>Aspergillaceae</taxon>
        <taxon>Aspergillus</taxon>
        <taxon>Aspergillus subgen. Nidulantes</taxon>
    </lineage>
</organism>
<feature type="region of interest" description="Disordered" evidence="1">
    <location>
        <begin position="130"/>
        <end position="202"/>
    </location>
</feature>
<reference evidence="2 3" key="1">
    <citation type="submission" date="2024-07" db="EMBL/GenBank/DDBJ databases">
        <title>Section-level genome sequencing and comparative genomics of Aspergillus sections Usti and Cavernicolus.</title>
        <authorList>
            <consortium name="Lawrence Berkeley National Laboratory"/>
            <person name="Nybo J.L."/>
            <person name="Vesth T.C."/>
            <person name="Theobald S."/>
            <person name="Frisvad J.C."/>
            <person name="Larsen T.O."/>
            <person name="Kjaerboelling I."/>
            <person name="Rothschild-Mancinelli K."/>
            <person name="Lyhne E.K."/>
            <person name="Kogle M.E."/>
            <person name="Barry K."/>
            <person name="Clum A."/>
            <person name="Na H."/>
            <person name="Ledsgaard L."/>
            <person name="Lin J."/>
            <person name="Lipzen A."/>
            <person name="Kuo A."/>
            <person name="Riley R."/>
            <person name="Mondo S."/>
            <person name="LaButti K."/>
            <person name="Haridas S."/>
            <person name="Pangalinan J."/>
            <person name="Salamov A.A."/>
            <person name="Simmons B.A."/>
            <person name="Magnuson J.K."/>
            <person name="Chen J."/>
            <person name="Drula E."/>
            <person name="Henrissat B."/>
            <person name="Wiebenga A."/>
            <person name="Lubbers R.J."/>
            <person name="Gomes A.C."/>
            <person name="Makela M.R."/>
            <person name="Stajich J."/>
            <person name="Grigoriev I.V."/>
            <person name="Mortensen U.H."/>
            <person name="De vries R.P."/>
            <person name="Baker S.E."/>
            <person name="Andersen M.R."/>
        </authorList>
    </citation>
    <scope>NUCLEOTIDE SEQUENCE [LARGE SCALE GENOMIC DNA]</scope>
    <source>
        <strain evidence="2 3">CBS 600.67</strain>
    </source>
</reference>
<sequence length="343" mass="39441">MFRQSPCEYSKPMSFGQGGCNPSGGMEGYYGNLPSQWAELERSPYGAVSLPYNAPTAYHAPAILTPISLPDSSYVHPRPSPVLSHHSQDYQYPVSESIAHHGLGITTPFPSELTRDPSIGLGIAPSGYVLREETLSPQPYKKRPRRGSKQSITREPPVNILPHPEGLQRLEQERQHSQGDPHPQRPRAPGRGRRDPQAEEEDAFVERLREQNLAWRVVREMFRERYNKDATEARLQMRQLRRRKDRLARWDEHDVQVLLRARDYWEHEKYKLIAQKMTEFGATTFFTAEQCEAQLEYIDAQEREREEGEGTPQPATTTEPQKKRRRTESKTKASRAKKAKATE</sequence>
<accession>A0ABR4HWA3</accession>
<evidence type="ECO:0008006" key="4">
    <source>
        <dbReference type="Google" id="ProtNLM"/>
    </source>
</evidence>
<dbReference type="Proteomes" id="UP001610335">
    <property type="component" value="Unassembled WGS sequence"/>
</dbReference>
<evidence type="ECO:0000313" key="2">
    <source>
        <dbReference type="EMBL" id="KAL2819359.1"/>
    </source>
</evidence>
<evidence type="ECO:0000256" key="1">
    <source>
        <dbReference type="SAM" id="MobiDB-lite"/>
    </source>
</evidence>
<proteinExistence type="predicted"/>
<name>A0ABR4HWA3_9EURO</name>
<evidence type="ECO:0000313" key="3">
    <source>
        <dbReference type="Proteomes" id="UP001610335"/>
    </source>
</evidence>
<feature type="region of interest" description="Disordered" evidence="1">
    <location>
        <begin position="298"/>
        <end position="343"/>
    </location>
</feature>
<comment type="caution">
    <text evidence="2">The sequence shown here is derived from an EMBL/GenBank/DDBJ whole genome shotgun (WGS) entry which is preliminary data.</text>
</comment>
<dbReference type="EMBL" id="JBFXLS010000077">
    <property type="protein sequence ID" value="KAL2819359.1"/>
    <property type="molecule type" value="Genomic_DNA"/>
</dbReference>
<feature type="compositionally biased region" description="Basic residues" evidence="1">
    <location>
        <begin position="322"/>
        <end position="343"/>
    </location>
</feature>